<evidence type="ECO:0000313" key="2">
    <source>
        <dbReference type="EMBL" id="GEP98824.1"/>
    </source>
</evidence>
<evidence type="ECO:0000256" key="1">
    <source>
        <dbReference type="SAM" id="SignalP"/>
    </source>
</evidence>
<keyword evidence="3" id="KW-1185">Reference proteome</keyword>
<evidence type="ECO:0008006" key="4">
    <source>
        <dbReference type="Google" id="ProtNLM"/>
    </source>
</evidence>
<organism evidence="2 3">
    <name type="scientific">Chitinophaga cymbidii</name>
    <dbReference type="NCBI Taxonomy" id="1096750"/>
    <lineage>
        <taxon>Bacteria</taxon>
        <taxon>Pseudomonadati</taxon>
        <taxon>Bacteroidota</taxon>
        <taxon>Chitinophagia</taxon>
        <taxon>Chitinophagales</taxon>
        <taxon>Chitinophagaceae</taxon>
        <taxon>Chitinophaga</taxon>
    </lineage>
</organism>
<dbReference type="OrthoDB" id="1095195at2"/>
<dbReference type="InterPro" id="IPR032183">
    <property type="entry name" value="PKD-like"/>
</dbReference>
<proteinExistence type="predicted"/>
<comment type="caution">
    <text evidence="2">The sequence shown here is derived from an EMBL/GenBank/DDBJ whole genome shotgun (WGS) entry which is preliminary data.</text>
</comment>
<dbReference type="Proteomes" id="UP000321436">
    <property type="component" value="Unassembled WGS sequence"/>
</dbReference>
<reference evidence="2 3" key="1">
    <citation type="submission" date="2019-07" db="EMBL/GenBank/DDBJ databases">
        <title>Whole genome shotgun sequence of Chitinophaga cymbidii NBRC 109752.</title>
        <authorList>
            <person name="Hosoyama A."/>
            <person name="Uohara A."/>
            <person name="Ohji S."/>
            <person name="Ichikawa N."/>
        </authorList>
    </citation>
    <scope>NUCLEOTIDE SEQUENCE [LARGE SCALE GENOMIC DNA]</scope>
    <source>
        <strain evidence="2 3">NBRC 109752</strain>
    </source>
</reference>
<feature type="signal peptide" evidence="1">
    <location>
        <begin position="1"/>
        <end position="18"/>
    </location>
</feature>
<feature type="chain" id="PRO_5022207726" description="PKD-like family protein" evidence="1">
    <location>
        <begin position="19"/>
        <end position="517"/>
    </location>
</feature>
<dbReference type="Pfam" id="PF16407">
    <property type="entry name" value="PKD_2"/>
    <property type="match status" value="1"/>
</dbReference>
<name>A0A512RT17_9BACT</name>
<keyword evidence="1" id="KW-0732">Signal</keyword>
<dbReference type="RefSeq" id="WP_146867449.1">
    <property type="nucleotide sequence ID" value="NZ_BKAU01000009.1"/>
</dbReference>
<evidence type="ECO:0000313" key="3">
    <source>
        <dbReference type="Proteomes" id="UP000321436"/>
    </source>
</evidence>
<protein>
    <recommendedName>
        <fullName evidence="4">PKD-like family protein</fullName>
    </recommendedName>
</protein>
<gene>
    <name evidence="2" type="ORF">CCY01nite_50840</name>
</gene>
<sequence>MRRYSVHTAIFIVLGALAAACSKDLGNYSYDDINELAIKGVADKYSVTTAVDTLRISPEVTATEAGSGKDRYKYYWIIRGSNKFLDTLGFEETLEYPVLLAPETYNMEFRTVDEVTGVSWWKKFELVVGTVYTRGILLIGENEQGNAEAEMLSMIADTVLVRNILSNSGLPVLKDPVSFLHTSGWEAYKKIWVFSKSGSYHLDRLSMEGSEDNTFGKQVYTSDPIDTKTLIPVALAPQVKTAAGATGTDYLRAMLCNDGSIFVSYLLLNGGDFYTNPMNRIAADPQKLLKAAPYLLYSINNMNAIVWYDTENQRFLNITNIGLSTASNVLTDKDGDPFPWNQAGTGRTLVYAENTRNTDGSSTHGNSFAVMKDAGNTCYLYKFYAYGSTPPKRAAYTVLPMAVNFDKADFYAFSSNRTVVFYSVGAKLYAYDYNPGNEKFYEYPAIGNDPITMLKFDTQMDYLSNSLYIATYNATTKGTLRRFAVGSNPNVVEITQVEHGRWDNLIKVKNMNWRAVN</sequence>
<accession>A0A512RT17</accession>
<dbReference type="PROSITE" id="PS51257">
    <property type="entry name" value="PROKAR_LIPOPROTEIN"/>
    <property type="match status" value="1"/>
</dbReference>
<dbReference type="AlphaFoldDB" id="A0A512RT17"/>
<dbReference type="EMBL" id="BKAU01000009">
    <property type="protein sequence ID" value="GEP98824.1"/>
    <property type="molecule type" value="Genomic_DNA"/>
</dbReference>